<dbReference type="EMBL" id="CYGY02000031">
    <property type="protein sequence ID" value="SIT41983.1"/>
    <property type="molecule type" value="Genomic_DNA"/>
</dbReference>
<protein>
    <submittedName>
        <fullName evidence="2">Uncharacterized protein</fullName>
    </submittedName>
</protein>
<evidence type="ECO:0000256" key="1">
    <source>
        <dbReference type="SAM" id="Phobius"/>
    </source>
</evidence>
<keyword evidence="3" id="KW-1185">Reference proteome</keyword>
<sequence>MMPLSPSMAETAISLAQVPTTLGAFVFFLPWPLAFSCTATQVPVDSFQTDRYVLFISLSYSYEAIICLESVVVVFDRNNRADEYWFTVPQPE</sequence>
<keyword evidence="1" id="KW-0812">Transmembrane</keyword>
<keyword evidence="1" id="KW-1133">Transmembrane helix</keyword>
<evidence type="ECO:0000313" key="3">
    <source>
        <dbReference type="Proteomes" id="UP000195569"/>
    </source>
</evidence>
<name>A0A1N7S3K6_9BURK</name>
<feature type="transmembrane region" description="Helical" evidence="1">
    <location>
        <begin position="52"/>
        <end position="75"/>
    </location>
</feature>
<proteinExistence type="predicted"/>
<organism evidence="2 3">
    <name type="scientific">Paraburkholderia piptadeniae</name>
    <dbReference type="NCBI Taxonomy" id="1701573"/>
    <lineage>
        <taxon>Bacteria</taxon>
        <taxon>Pseudomonadati</taxon>
        <taxon>Pseudomonadota</taxon>
        <taxon>Betaproteobacteria</taxon>
        <taxon>Burkholderiales</taxon>
        <taxon>Burkholderiaceae</taxon>
        <taxon>Paraburkholderia</taxon>
    </lineage>
</organism>
<dbReference type="Proteomes" id="UP000195569">
    <property type="component" value="Unassembled WGS sequence"/>
</dbReference>
<gene>
    <name evidence="2" type="ORF">BN2476_310002</name>
</gene>
<dbReference type="AlphaFoldDB" id="A0A1N7S3K6"/>
<accession>A0A1N7S3K6</accession>
<evidence type="ECO:0000313" key="2">
    <source>
        <dbReference type="EMBL" id="SIT41983.1"/>
    </source>
</evidence>
<keyword evidence="1" id="KW-0472">Membrane</keyword>
<comment type="caution">
    <text evidence="2">The sequence shown here is derived from an EMBL/GenBank/DDBJ whole genome shotgun (WGS) entry which is preliminary data.</text>
</comment>
<reference evidence="2" key="1">
    <citation type="submission" date="2016-12" db="EMBL/GenBank/DDBJ databases">
        <authorList>
            <person name="Moulin L."/>
        </authorList>
    </citation>
    <scope>NUCLEOTIDE SEQUENCE [LARGE SCALE GENOMIC DNA]</scope>
    <source>
        <strain evidence="2">STM 7183</strain>
    </source>
</reference>